<feature type="transmembrane region" description="Helical" evidence="7">
    <location>
        <begin position="172"/>
        <end position="195"/>
    </location>
</feature>
<keyword evidence="4 6" id="KW-0862">Zinc</keyword>
<feature type="transmembrane region" description="Helical" evidence="7">
    <location>
        <begin position="287"/>
        <end position="306"/>
    </location>
</feature>
<comment type="cofactor">
    <cofactor evidence="6">
        <name>Zn(2+)</name>
        <dbReference type="ChEBI" id="CHEBI:29105"/>
    </cofactor>
    <text evidence="6">Binds 1 zinc ion per subunit.</text>
</comment>
<keyword evidence="12" id="KW-1185">Reference proteome</keyword>
<dbReference type="InterPro" id="IPR027057">
    <property type="entry name" value="CAXX_Prtase_1"/>
</dbReference>
<dbReference type="PANTHER" id="PTHR10120">
    <property type="entry name" value="CAAX PRENYL PROTEASE 1"/>
    <property type="match status" value="1"/>
</dbReference>
<dbReference type="Gene3D" id="3.30.2010.10">
    <property type="entry name" value="Metalloproteases ('zincins'), catalytic domain"/>
    <property type="match status" value="1"/>
</dbReference>
<proteinExistence type="inferred from homology"/>
<feature type="domain" description="CAAX prenyl protease 1 N-terminal" evidence="10">
    <location>
        <begin position="42"/>
        <end position="200"/>
    </location>
</feature>
<accession>A0ABU5HFZ2</accession>
<evidence type="ECO:0000313" key="11">
    <source>
        <dbReference type="EMBL" id="MDY7231733.1"/>
    </source>
</evidence>
<evidence type="ECO:0000256" key="6">
    <source>
        <dbReference type="RuleBase" id="RU003983"/>
    </source>
</evidence>
<dbReference type="CDD" id="cd07343">
    <property type="entry name" value="M48A_Zmpste24p_like"/>
    <property type="match status" value="1"/>
</dbReference>
<dbReference type="Pfam" id="PF01435">
    <property type="entry name" value="Peptidase_M48"/>
    <property type="match status" value="1"/>
</dbReference>
<evidence type="ECO:0000256" key="3">
    <source>
        <dbReference type="ARBA" id="ARBA00022801"/>
    </source>
</evidence>
<feature type="transmembrane region" description="Helical" evidence="7">
    <location>
        <begin position="96"/>
        <end position="119"/>
    </location>
</feature>
<protein>
    <submittedName>
        <fullName evidence="11">M48 family metallopeptidase</fullName>
    </submittedName>
</protein>
<feature type="signal peptide" evidence="8">
    <location>
        <begin position="1"/>
        <end position="24"/>
    </location>
</feature>
<evidence type="ECO:0000256" key="4">
    <source>
        <dbReference type="ARBA" id="ARBA00022833"/>
    </source>
</evidence>
<sequence>MRRMMRWAGGLAVLCGLLAVPALADTRGFDPVAATDAYLASVPPEAKARSDAYFEGGYWLLLWEPLYGLAVAWVLMRFGLSSRMRNLGQRFGGKGFFGTVLYAIQYLVLAALLSFPLTVYTDFVREHQYDLSNQGFGDWFGQLLIELAVTAVMAGLATGVLYAVIRAAPKRWWVWAAGVGVGFLVVALLLGPVFISPLFNEYKPLEPGPIRDKVLSMARANGVPAEHVYMFDASRQSKRISANVSGIFGTLRISLNDNLLNRSTPEEIQMVMAHELGHYVLNHVYEMLLSFSLVLLVGFAFIAWALPRVLARWGKRWGVEEVGDPAGLPVLMALLSLYFLVATPVTNTVVRANEAEADLFGLNASGQPDGFATVALKLGEYRKLAPGPLEEFLLFDHPSGRSRILMGMRWKAEHQAP</sequence>
<keyword evidence="3 6" id="KW-0378">Hydrolase</keyword>
<evidence type="ECO:0000256" key="5">
    <source>
        <dbReference type="ARBA" id="ARBA00023049"/>
    </source>
</evidence>
<dbReference type="Proteomes" id="UP001291309">
    <property type="component" value="Unassembled WGS sequence"/>
</dbReference>
<keyword evidence="7" id="KW-1133">Transmembrane helix</keyword>
<keyword evidence="1 6" id="KW-0645">Protease</keyword>
<reference evidence="11 12" key="1">
    <citation type="submission" date="2023-12" db="EMBL/GenBank/DDBJ databases">
        <title>the genome sequence of Hyalangium sp. s54d21.</title>
        <authorList>
            <person name="Zhang X."/>
        </authorList>
    </citation>
    <scope>NUCLEOTIDE SEQUENCE [LARGE SCALE GENOMIC DNA]</scope>
    <source>
        <strain evidence="12">s54d21</strain>
    </source>
</reference>
<keyword evidence="2" id="KW-0479">Metal-binding</keyword>
<feature type="chain" id="PRO_5045572060" evidence="8">
    <location>
        <begin position="25"/>
        <end position="417"/>
    </location>
</feature>
<comment type="caution">
    <text evidence="11">The sequence shown here is derived from an EMBL/GenBank/DDBJ whole genome shotgun (WGS) entry which is preliminary data.</text>
</comment>
<keyword evidence="7" id="KW-0812">Transmembrane</keyword>
<feature type="domain" description="Peptidase M48" evidence="9">
    <location>
        <begin position="209"/>
        <end position="404"/>
    </location>
</feature>
<keyword evidence="7" id="KW-0472">Membrane</keyword>
<feature type="transmembrane region" description="Helical" evidence="7">
    <location>
        <begin position="139"/>
        <end position="165"/>
    </location>
</feature>
<evidence type="ECO:0000256" key="1">
    <source>
        <dbReference type="ARBA" id="ARBA00022670"/>
    </source>
</evidence>
<evidence type="ECO:0000259" key="9">
    <source>
        <dbReference type="Pfam" id="PF01435"/>
    </source>
</evidence>
<evidence type="ECO:0000256" key="2">
    <source>
        <dbReference type="ARBA" id="ARBA00022723"/>
    </source>
</evidence>
<evidence type="ECO:0000313" key="12">
    <source>
        <dbReference type="Proteomes" id="UP001291309"/>
    </source>
</evidence>
<evidence type="ECO:0000259" key="10">
    <source>
        <dbReference type="Pfam" id="PF16491"/>
    </source>
</evidence>
<dbReference type="Pfam" id="PF16491">
    <property type="entry name" value="Peptidase_M48_N"/>
    <property type="match status" value="1"/>
</dbReference>
<keyword evidence="8" id="KW-0732">Signal</keyword>
<dbReference type="EMBL" id="JAXIVS010000016">
    <property type="protein sequence ID" value="MDY7231733.1"/>
    <property type="molecule type" value="Genomic_DNA"/>
</dbReference>
<dbReference type="InterPro" id="IPR001915">
    <property type="entry name" value="Peptidase_M48"/>
</dbReference>
<dbReference type="RefSeq" id="WP_321550449.1">
    <property type="nucleotide sequence ID" value="NZ_JAXIVS010000016.1"/>
</dbReference>
<evidence type="ECO:0000256" key="8">
    <source>
        <dbReference type="SAM" id="SignalP"/>
    </source>
</evidence>
<keyword evidence="5 6" id="KW-0482">Metalloprotease</keyword>
<feature type="transmembrane region" description="Helical" evidence="7">
    <location>
        <begin position="57"/>
        <end position="75"/>
    </location>
</feature>
<organism evidence="11 12">
    <name type="scientific">Hyalangium rubrum</name>
    <dbReference type="NCBI Taxonomy" id="3103134"/>
    <lineage>
        <taxon>Bacteria</taxon>
        <taxon>Pseudomonadati</taxon>
        <taxon>Myxococcota</taxon>
        <taxon>Myxococcia</taxon>
        <taxon>Myxococcales</taxon>
        <taxon>Cystobacterineae</taxon>
        <taxon>Archangiaceae</taxon>
        <taxon>Hyalangium</taxon>
    </lineage>
</organism>
<evidence type="ECO:0000256" key="7">
    <source>
        <dbReference type="SAM" id="Phobius"/>
    </source>
</evidence>
<name>A0ABU5HFZ2_9BACT</name>
<gene>
    <name evidence="11" type="ORF">SYV04_35430</name>
</gene>
<dbReference type="InterPro" id="IPR032456">
    <property type="entry name" value="Peptidase_M48_N"/>
</dbReference>
<comment type="similarity">
    <text evidence="6">Belongs to the peptidase M48 family.</text>
</comment>